<dbReference type="OrthoDB" id="9866720at2"/>
<organism evidence="1 2">
    <name type="scientific">Hyphococcus luteus</name>
    <dbReference type="NCBI Taxonomy" id="2058213"/>
    <lineage>
        <taxon>Bacteria</taxon>
        <taxon>Pseudomonadati</taxon>
        <taxon>Pseudomonadota</taxon>
        <taxon>Alphaproteobacteria</taxon>
        <taxon>Parvularculales</taxon>
        <taxon>Parvularculaceae</taxon>
        <taxon>Hyphococcus</taxon>
    </lineage>
</organism>
<evidence type="ECO:0000313" key="1">
    <source>
        <dbReference type="EMBL" id="PQA88074.1"/>
    </source>
</evidence>
<dbReference type="Proteomes" id="UP000239504">
    <property type="component" value="Unassembled WGS sequence"/>
</dbReference>
<protein>
    <submittedName>
        <fullName evidence="1">Uncharacterized protein</fullName>
    </submittedName>
</protein>
<proteinExistence type="predicted"/>
<dbReference type="EMBL" id="PJCH01000005">
    <property type="protein sequence ID" value="PQA88074.1"/>
    <property type="molecule type" value="Genomic_DNA"/>
</dbReference>
<dbReference type="PROSITE" id="PS51257">
    <property type="entry name" value="PROKAR_LIPOPROTEIN"/>
    <property type="match status" value="1"/>
</dbReference>
<accession>A0A2S7K6D2</accession>
<dbReference type="AlphaFoldDB" id="A0A2S7K6D2"/>
<sequence length="344" mass="36264">MGEKLFHDKAIGGARCFGAAFAALALAACASDTAPKQASSSAGYAADHAPNHAAAGYLPRDMGAARRAVLASLGSDAAPIDYRAIPPFHRAALGEASDPAVAHEAQFNKTAPADPDAKLRNAARATAPVESVLVQNSMAPSAAKGGWRETPSELIHDYSGMRCPKVIEMLTLGDDGESIEKLPVPLKGVTLFDENGLDTACNYLISEPGVFYTLYASRWPDVSLEDHFGAALSLMVQELPFKKEAPVMVATAEREGAPSAIEGETLAAGFITQPIDGESYKTAVWLNKTGPWHVKARLTYTTGLIDQDAGLSLVEMMATTIHALTLLEVDAHTNAAQTVSFSGR</sequence>
<comment type="caution">
    <text evidence="1">The sequence shown here is derived from an EMBL/GenBank/DDBJ whole genome shotgun (WGS) entry which is preliminary data.</text>
</comment>
<keyword evidence="2" id="KW-1185">Reference proteome</keyword>
<evidence type="ECO:0000313" key="2">
    <source>
        <dbReference type="Proteomes" id="UP000239504"/>
    </source>
</evidence>
<reference evidence="1 2" key="1">
    <citation type="submission" date="2017-12" db="EMBL/GenBank/DDBJ databases">
        <authorList>
            <person name="Hurst M.R.H."/>
        </authorList>
    </citation>
    <scope>NUCLEOTIDE SEQUENCE [LARGE SCALE GENOMIC DNA]</scope>
    <source>
        <strain evidence="1 2">SY-3-19</strain>
    </source>
</reference>
<dbReference type="RefSeq" id="WP_104829319.1">
    <property type="nucleotide sequence ID" value="NZ_PJCH01000005.1"/>
</dbReference>
<name>A0A2S7K6D2_9PROT</name>
<gene>
    <name evidence="1" type="ORF">CW354_07040</name>
</gene>